<organism evidence="9 10">
    <name type="scientific">Selenomonas sputigena (strain ATCC 35185 / DSM 20758 / CCUG 44933 / VPI D19B-28)</name>
    <dbReference type="NCBI Taxonomy" id="546271"/>
    <lineage>
        <taxon>Bacteria</taxon>
        <taxon>Bacillati</taxon>
        <taxon>Bacillota</taxon>
        <taxon>Negativicutes</taxon>
        <taxon>Selenomonadales</taxon>
        <taxon>Selenomonadaceae</taxon>
        <taxon>Selenomonas</taxon>
    </lineage>
</organism>
<dbReference type="KEGG" id="ssg:Selsp_1829"/>
<evidence type="ECO:0000313" key="11">
    <source>
        <dbReference type="Proteomes" id="UP000011124"/>
    </source>
</evidence>
<dbReference type="Pfam" id="PF02417">
    <property type="entry name" value="Chromate_transp"/>
    <property type="match status" value="1"/>
</dbReference>
<sequence length="194" mass="20937">MKQTEVPASPRDAKHFYWKLFSSTFVISAVTIGGGFVIIPLLKAKYVDEYGWIDDKEALDMVAIAQSMPGIVAVNACIILGYRMAGLAGSLTALLATVLPPLITLSVIARCYDAFASNPTVQLALKGMQCGATALILKVAIDLFIKQAKTRLLLPMAIVLATFVANVFFDVNIMLLVIIDGIIGLVLMQDRKFG</sequence>
<dbReference type="GO" id="GO:0015109">
    <property type="term" value="F:chromate transmembrane transporter activity"/>
    <property type="evidence" value="ECO:0007669"/>
    <property type="project" value="InterPro"/>
</dbReference>
<feature type="transmembrane region" description="Helical" evidence="7">
    <location>
        <begin position="89"/>
        <end position="109"/>
    </location>
</feature>
<dbReference type="EMBL" id="ACKP02000010">
    <property type="protein sequence ID" value="EEX78134.1"/>
    <property type="molecule type" value="Genomic_DNA"/>
</dbReference>
<dbReference type="GO" id="GO:0005886">
    <property type="term" value="C:plasma membrane"/>
    <property type="evidence" value="ECO:0007669"/>
    <property type="project" value="UniProtKB-SubCell"/>
</dbReference>
<dbReference type="InterPro" id="IPR052518">
    <property type="entry name" value="CHR_Transporter"/>
</dbReference>
<dbReference type="PANTHER" id="PTHR43663">
    <property type="entry name" value="CHROMATE TRANSPORT PROTEIN-RELATED"/>
    <property type="match status" value="1"/>
</dbReference>
<dbReference type="PANTHER" id="PTHR43663:SF1">
    <property type="entry name" value="CHROMATE TRANSPORTER"/>
    <property type="match status" value="1"/>
</dbReference>
<evidence type="ECO:0000256" key="5">
    <source>
        <dbReference type="ARBA" id="ARBA00022989"/>
    </source>
</evidence>
<keyword evidence="3" id="KW-1003">Cell membrane</keyword>
<dbReference type="HOGENOM" id="CLU_018106_1_0_9"/>
<evidence type="ECO:0000256" key="7">
    <source>
        <dbReference type="SAM" id="Phobius"/>
    </source>
</evidence>
<reference evidence="9 10" key="1">
    <citation type="submission" date="2009-09" db="EMBL/GenBank/DDBJ databases">
        <authorList>
            <person name="Weinstock G."/>
            <person name="Sodergren E."/>
            <person name="Clifton S."/>
            <person name="Fulton L."/>
            <person name="Fulton B."/>
            <person name="Courtney L."/>
            <person name="Fronick C."/>
            <person name="Harrison M."/>
            <person name="Strong C."/>
            <person name="Farmer C."/>
            <person name="Delahaunty K."/>
            <person name="Markovic C."/>
            <person name="Hall O."/>
            <person name="Minx P."/>
            <person name="Tomlinson C."/>
            <person name="Mitreva M."/>
            <person name="Nelson J."/>
            <person name="Hou S."/>
            <person name="Wollam A."/>
            <person name="Pepin K.H."/>
            <person name="Johnson M."/>
            <person name="Bhonagiri V."/>
            <person name="Nash W.E."/>
            <person name="Warren W."/>
            <person name="Chinwalla A."/>
            <person name="Mardis E.R."/>
            <person name="Wilson R.K."/>
        </authorList>
    </citation>
    <scope>NUCLEOTIDE SEQUENCE [LARGE SCALE GENOMIC DNA]</scope>
    <source>
        <strain evidence="9">ATCC 35185</strain>
        <strain evidence="10">ATCC 35185 / DSM 20758 / VPI D19B-28</strain>
    </source>
</reference>
<feature type="transmembrane region" description="Helical" evidence="7">
    <location>
        <begin position="121"/>
        <end position="145"/>
    </location>
</feature>
<gene>
    <name evidence="8" type="ordered locus">Selsp_1829</name>
    <name evidence="9" type="ORF">SELSPUOL_00318</name>
</gene>
<dbReference type="Proteomes" id="UP000003505">
    <property type="component" value="Unassembled WGS sequence"/>
</dbReference>
<evidence type="ECO:0000313" key="10">
    <source>
        <dbReference type="Proteomes" id="UP000003505"/>
    </source>
</evidence>
<evidence type="ECO:0000256" key="1">
    <source>
        <dbReference type="ARBA" id="ARBA00004651"/>
    </source>
</evidence>
<accession>C9LS94</accession>
<evidence type="ECO:0000313" key="9">
    <source>
        <dbReference type="EMBL" id="EEX78134.1"/>
    </source>
</evidence>
<comment type="similarity">
    <text evidence="2">Belongs to the chromate ion transporter (CHR) (TC 2.A.51) family.</text>
</comment>
<proteinExistence type="inferred from homology"/>
<evidence type="ECO:0000256" key="4">
    <source>
        <dbReference type="ARBA" id="ARBA00022692"/>
    </source>
</evidence>
<dbReference type="EMBL" id="CP002637">
    <property type="protein sequence ID" value="AEC00784.1"/>
    <property type="molecule type" value="Genomic_DNA"/>
</dbReference>
<evidence type="ECO:0000256" key="2">
    <source>
        <dbReference type="ARBA" id="ARBA00005262"/>
    </source>
</evidence>
<evidence type="ECO:0000313" key="8">
    <source>
        <dbReference type="EMBL" id="AEC00784.1"/>
    </source>
</evidence>
<feature type="transmembrane region" description="Helical" evidence="7">
    <location>
        <begin position="157"/>
        <end position="188"/>
    </location>
</feature>
<evidence type="ECO:0000256" key="3">
    <source>
        <dbReference type="ARBA" id="ARBA00022475"/>
    </source>
</evidence>
<dbReference type="RefSeq" id="WP_006191050.1">
    <property type="nucleotide sequence ID" value="NC_015437.1"/>
</dbReference>
<dbReference type="OrthoDB" id="9788907at2"/>
<feature type="transmembrane region" description="Helical" evidence="7">
    <location>
        <begin position="62"/>
        <end position="82"/>
    </location>
</feature>
<dbReference type="InterPro" id="IPR003370">
    <property type="entry name" value="Chromate_transpt"/>
</dbReference>
<comment type="subcellular location">
    <subcellularLocation>
        <location evidence="1">Cell membrane</location>
        <topology evidence="1">Multi-pass membrane protein</topology>
    </subcellularLocation>
</comment>
<evidence type="ECO:0000256" key="6">
    <source>
        <dbReference type="ARBA" id="ARBA00023136"/>
    </source>
</evidence>
<keyword evidence="6 7" id="KW-0472">Membrane</keyword>
<keyword evidence="11" id="KW-1185">Reference proteome</keyword>
<feature type="transmembrane region" description="Helical" evidence="7">
    <location>
        <begin position="20"/>
        <end position="42"/>
    </location>
</feature>
<keyword evidence="4 7" id="KW-0812">Transmembrane</keyword>
<dbReference type="eggNOG" id="COG2059">
    <property type="taxonomic scope" value="Bacteria"/>
</dbReference>
<dbReference type="AlphaFoldDB" id="C9LS94"/>
<keyword evidence="5 7" id="KW-1133">Transmembrane helix</keyword>
<reference evidence="8 11" key="2">
    <citation type="submission" date="2011-04" db="EMBL/GenBank/DDBJ databases">
        <title>The complete genome of Selenomonas sputigena DSM 20758.</title>
        <authorList>
            <consortium name="US DOE Joint Genome Institute (JGI-PGF)"/>
            <person name="Lucas S."/>
            <person name="Copeland A."/>
            <person name="Lapidus A."/>
            <person name="Bruce D."/>
            <person name="Goodwin L."/>
            <person name="Pitluck S."/>
            <person name="Peters L."/>
            <person name="Kyrpides N."/>
            <person name="Mavromatis K."/>
            <person name="Ivanova N."/>
            <person name="Ovchinnikova G."/>
            <person name="Teshima H."/>
            <person name="Detter J.C."/>
            <person name="Tapia R."/>
            <person name="Han C."/>
            <person name="Land M."/>
            <person name="Hauser L."/>
            <person name="Markowitz V."/>
            <person name="Cheng J.-F."/>
            <person name="Hugenholtz P."/>
            <person name="Woyke T."/>
            <person name="Wu D."/>
            <person name="Gronow S."/>
            <person name="Wellnitz S."/>
            <person name="Schneider S."/>
            <person name="Klenk H.-P."/>
            <person name="Eisen J.A."/>
        </authorList>
    </citation>
    <scope>NUCLEOTIDE SEQUENCE [LARGE SCALE GENOMIC DNA]</scope>
    <source>
        <strain evidence="8">ATCC 35185</strain>
        <strain evidence="11">ATCC 35185 / DSM 20758 / VPI D19B-28</strain>
    </source>
</reference>
<dbReference type="Proteomes" id="UP000011124">
    <property type="component" value="Chromosome"/>
</dbReference>
<name>C9LS94_SELS3</name>
<protein>
    <submittedName>
        <fullName evidence="9">Chromate transport protein</fullName>
    </submittedName>
    <submittedName>
        <fullName evidence="8">Chromate transporter</fullName>
    </submittedName>
</protein>